<sequence length="54" mass="6140">MNLTEFELTEEKVLKLKPIIEKILSRKHGKEIKFADLSIGNITVEVKKEATSKA</sequence>
<dbReference type="RefSeq" id="WP_377914609.1">
    <property type="nucleotide sequence ID" value="NZ_JBHRZT010000043.1"/>
</dbReference>
<evidence type="ECO:0000313" key="2">
    <source>
        <dbReference type="Proteomes" id="UP001595752"/>
    </source>
</evidence>
<gene>
    <name evidence="1" type="ORF">ACFOU2_09840</name>
</gene>
<evidence type="ECO:0000313" key="1">
    <source>
        <dbReference type="EMBL" id="MFC3883786.1"/>
    </source>
</evidence>
<protein>
    <submittedName>
        <fullName evidence="1">Uncharacterized protein</fullName>
    </submittedName>
</protein>
<comment type="caution">
    <text evidence="1">The sequence shown here is derived from an EMBL/GenBank/DDBJ whole genome shotgun (WGS) entry which is preliminary data.</text>
</comment>
<reference evidence="2" key="1">
    <citation type="journal article" date="2019" name="Int. J. Syst. Evol. Microbiol.">
        <title>The Global Catalogue of Microorganisms (GCM) 10K type strain sequencing project: providing services to taxonomists for standard genome sequencing and annotation.</title>
        <authorList>
            <consortium name="The Broad Institute Genomics Platform"/>
            <consortium name="The Broad Institute Genome Sequencing Center for Infectious Disease"/>
            <person name="Wu L."/>
            <person name="Ma J."/>
        </authorList>
    </citation>
    <scope>NUCLEOTIDE SEQUENCE [LARGE SCALE GENOMIC DNA]</scope>
    <source>
        <strain evidence="2">CCUG 61889</strain>
    </source>
</reference>
<accession>A0ABV8B3H2</accession>
<proteinExistence type="predicted"/>
<dbReference type="Proteomes" id="UP001595752">
    <property type="component" value="Unassembled WGS sequence"/>
</dbReference>
<keyword evidence="2" id="KW-1185">Reference proteome</keyword>
<organism evidence="1 2">
    <name type="scientific">Bacillus songklensis</name>
    <dbReference type="NCBI Taxonomy" id="1069116"/>
    <lineage>
        <taxon>Bacteria</taxon>
        <taxon>Bacillati</taxon>
        <taxon>Bacillota</taxon>
        <taxon>Bacilli</taxon>
        <taxon>Bacillales</taxon>
        <taxon>Bacillaceae</taxon>
        <taxon>Bacillus</taxon>
    </lineage>
</organism>
<dbReference type="EMBL" id="JBHRZT010000043">
    <property type="protein sequence ID" value="MFC3883786.1"/>
    <property type="molecule type" value="Genomic_DNA"/>
</dbReference>
<name>A0ABV8B3H2_9BACI</name>